<keyword evidence="15" id="KW-1185">Reference proteome</keyword>
<feature type="region of interest" description="Disordered" evidence="12">
    <location>
        <begin position="59"/>
        <end position="79"/>
    </location>
</feature>
<feature type="domain" description="C2H2-type" evidence="13">
    <location>
        <begin position="621"/>
        <end position="642"/>
    </location>
</feature>
<dbReference type="InParanoid" id="A0A6P7X4I5"/>
<dbReference type="FunFam" id="3.30.160.60:FF:000624">
    <property type="entry name" value="zinc finger protein 697"/>
    <property type="match status" value="1"/>
</dbReference>
<evidence type="ECO:0000259" key="14">
    <source>
        <dbReference type="PROSITE" id="PS50805"/>
    </source>
</evidence>
<keyword evidence="6" id="KW-0862">Zinc</keyword>
<organism evidence="15 16">
    <name type="scientific">Microcaecilia unicolor</name>
    <dbReference type="NCBI Taxonomy" id="1415580"/>
    <lineage>
        <taxon>Eukaryota</taxon>
        <taxon>Metazoa</taxon>
        <taxon>Chordata</taxon>
        <taxon>Craniata</taxon>
        <taxon>Vertebrata</taxon>
        <taxon>Euteleostomi</taxon>
        <taxon>Amphibia</taxon>
        <taxon>Gymnophiona</taxon>
        <taxon>Siphonopidae</taxon>
        <taxon>Microcaecilia</taxon>
    </lineage>
</organism>
<evidence type="ECO:0000259" key="13">
    <source>
        <dbReference type="PROSITE" id="PS50157"/>
    </source>
</evidence>
<dbReference type="SMART" id="SM00355">
    <property type="entry name" value="ZnF_C2H2"/>
    <property type="match status" value="11"/>
</dbReference>
<reference evidence="16" key="1">
    <citation type="submission" date="2025-08" db="UniProtKB">
        <authorList>
            <consortium name="RefSeq"/>
        </authorList>
    </citation>
    <scope>IDENTIFICATION</scope>
</reference>
<dbReference type="PROSITE" id="PS50157">
    <property type="entry name" value="ZINC_FINGER_C2H2_2"/>
    <property type="match status" value="10"/>
</dbReference>
<dbReference type="Proteomes" id="UP000515156">
    <property type="component" value="Chromosome 1"/>
</dbReference>
<evidence type="ECO:0000313" key="15">
    <source>
        <dbReference type="Proteomes" id="UP000515156"/>
    </source>
</evidence>
<dbReference type="SUPFAM" id="SSF109640">
    <property type="entry name" value="KRAB domain (Kruppel-associated box)"/>
    <property type="match status" value="1"/>
</dbReference>
<proteinExistence type="inferred from homology"/>
<dbReference type="InterPro" id="IPR001909">
    <property type="entry name" value="KRAB"/>
</dbReference>
<evidence type="ECO:0000256" key="12">
    <source>
        <dbReference type="SAM" id="MobiDB-lite"/>
    </source>
</evidence>
<dbReference type="PANTHER" id="PTHR16515">
    <property type="entry name" value="PR DOMAIN ZINC FINGER PROTEIN"/>
    <property type="match status" value="1"/>
</dbReference>
<dbReference type="GO" id="GO:0003677">
    <property type="term" value="F:DNA binding"/>
    <property type="evidence" value="ECO:0007669"/>
    <property type="project" value="UniProtKB-KW"/>
</dbReference>
<feature type="domain" description="KRAB" evidence="14">
    <location>
        <begin position="12"/>
        <end position="88"/>
    </location>
</feature>
<feature type="domain" description="C2H2-type" evidence="13">
    <location>
        <begin position="369"/>
        <end position="396"/>
    </location>
</feature>
<keyword evidence="7" id="KW-0805">Transcription regulation</keyword>
<evidence type="ECO:0000256" key="5">
    <source>
        <dbReference type="ARBA" id="ARBA00022771"/>
    </source>
</evidence>
<dbReference type="InterPro" id="IPR036051">
    <property type="entry name" value="KRAB_dom_sf"/>
</dbReference>
<evidence type="ECO:0000256" key="9">
    <source>
        <dbReference type="ARBA" id="ARBA00023163"/>
    </source>
</evidence>
<evidence type="ECO:0000256" key="4">
    <source>
        <dbReference type="ARBA" id="ARBA00022737"/>
    </source>
</evidence>
<dbReference type="KEGG" id="muo:115464273"/>
<feature type="domain" description="C2H2-type" evidence="13">
    <location>
        <begin position="481"/>
        <end position="508"/>
    </location>
</feature>
<keyword evidence="3" id="KW-0479">Metal-binding</keyword>
<keyword evidence="9" id="KW-0804">Transcription</keyword>
<evidence type="ECO:0000313" key="16">
    <source>
        <dbReference type="RefSeq" id="XP_030050532.1"/>
    </source>
</evidence>
<evidence type="ECO:0000256" key="10">
    <source>
        <dbReference type="ARBA" id="ARBA00023242"/>
    </source>
</evidence>
<dbReference type="FunFam" id="3.30.160.60:FF:002343">
    <property type="entry name" value="Zinc finger protein 33A"/>
    <property type="match status" value="3"/>
</dbReference>
<feature type="non-terminal residue" evidence="16">
    <location>
        <position position="642"/>
    </location>
</feature>
<evidence type="ECO:0000256" key="6">
    <source>
        <dbReference type="ARBA" id="ARBA00022833"/>
    </source>
</evidence>
<dbReference type="PROSITE" id="PS00028">
    <property type="entry name" value="ZINC_FINGER_C2H2_1"/>
    <property type="match status" value="9"/>
</dbReference>
<protein>
    <submittedName>
        <fullName evidence="16">Gastrula zinc finger protein XlCGF26.1-like</fullName>
    </submittedName>
</protein>
<evidence type="ECO:0000256" key="7">
    <source>
        <dbReference type="ARBA" id="ARBA00023015"/>
    </source>
</evidence>
<sequence length="642" mass="73709">MAAGLCAQQVPVTFEDITVHFSQEQWEYLDEGQKELYREVMKENYETLISLEKDDSKNNNTEVHHWNLSEKPEEEKKLSESLKEETSSCSDWGRKGTNQWISEIKQKRNSTGGSVLCKHSTSKITHTGEEQRNQTRDERCVCDICEMFLGDRIALKSRQRSGTEVIPFKCTGSEKTSIQKELQQKIYVRETSSEGKKGFTRKDEHQKNNKEIRMCNSIAKYQKTSTDEKIYSCLGSDKNYNYKENFTRNTKFQPAEKPVLVIDHKKSFSHRKAFIEDNKAQTAVESVVPITSEKLFCRKSNTSNQNSQKNERLCACSDCGASVHQKGNLALNHRIHSEVQTVASRKSGKNVIEDTLTVHQRIHVAVKQYTCPECGKGFRQKADLTIHKKIHSRVKPFTCSKCGKSFGCNVNLKVHQRIHTGEKPFACTECGKSFGQKVNLTVHQRIHTGVKLFTCSQCGKRFTGKTSLIVHQRIHAGVKPFTCSECGKSFRKKALLAEHQRIHTGVKPYICVECGRRFRWKGNLTMHQRMHTGVKPFTCIECDKSFCRKVNLTKHQRIHTGVKPFTCSECGKSFGWKESLRRHNRIHTGEKAFICTECGKSFSWKESLTRHQIIHTDEKAFTCTECGKSFSWKKSLTRHQRI</sequence>
<dbReference type="GO" id="GO:0005634">
    <property type="term" value="C:nucleus"/>
    <property type="evidence" value="ECO:0007669"/>
    <property type="project" value="UniProtKB-SubCell"/>
</dbReference>
<evidence type="ECO:0000256" key="3">
    <source>
        <dbReference type="ARBA" id="ARBA00022723"/>
    </source>
</evidence>
<dbReference type="AlphaFoldDB" id="A0A6P7X4I5"/>
<dbReference type="OrthoDB" id="9411774at2759"/>
<dbReference type="FunFam" id="3.30.160.60:FF:001530">
    <property type="entry name" value="Zinc finger protein 268"/>
    <property type="match status" value="1"/>
</dbReference>
<dbReference type="FunFam" id="3.30.160.60:FF:000706">
    <property type="entry name" value="Zinc finger protein"/>
    <property type="match status" value="1"/>
</dbReference>
<accession>A0A6P7X4I5</accession>
<evidence type="ECO:0000256" key="11">
    <source>
        <dbReference type="PROSITE-ProRule" id="PRU00042"/>
    </source>
</evidence>
<dbReference type="FunFam" id="3.30.160.60:FF:000759">
    <property type="entry name" value="zinc finger protein 16"/>
    <property type="match status" value="2"/>
</dbReference>
<dbReference type="GO" id="GO:0008270">
    <property type="term" value="F:zinc ion binding"/>
    <property type="evidence" value="ECO:0007669"/>
    <property type="project" value="UniProtKB-KW"/>
</dbReference>
<feature type="domain" description="C2H2-type" evidence="13">
    <location>
        <begin position="397"/>
        <end position="424"/>
    </location>
</feature>
<feature type="domain" description="C2H2-type" evidence="13">
    <location>
        <begin position="537"/>
        <end position="564"/>
    </location>
</feature>
<keyword evidence="5 11" id="KW-0863">Zinc-finger</keyword>
<dbReference type="SUPFAM" id="SSF57667">
    <property type="entry name" value="beta-beta-alpha zinc fingers"/>
    <property type="match status" value="6"/>
</dbReference>
<comment type="similarity">
    <text evidence="2">Belongs to the krueppel C2H2-type zinc-finger protein family.</text>
</comment>
<evidence type="ECO:0000256" key="8">
    <source>
        <dbReference type="ARBA" id="ARBA00023125"/>
    </source>
</evidence>
<feature type="domain" description="C2H2-type" evidence="13">
    <location>
        <begin position="509"/>
        <end position="536"/>
    </location>
</feature>
<dbReference type="GO" id="GO:0006355">
    <property type="term" value="P:regulation of DNA-templated transcription"/>
    <property type="evidence" value="ECO:0007669"/>
    <property type="project" value="InterPro"/>
</dbReference>
<dbReference type="SMART" id="SM00349">
    <property type="entry name" value="KRAB"/>
    <property type="match status" value="1"/>
</dbReference>
<feature type="domain" description="C2H2-type" evidence="13">
    <location>
        <begin position="565"/>
        <end position="592"/>
    </location>
</feature>
<dbReference type="FunFam" id="3.30.160.60:FF:000358">
    <property type="entry name" value="zinc finger protein 24"/>
    <property type="match status" value="1"/>
</dbReference>
<name>A0A6P7X4I5_9AMPH</name>
<dbReference type="InterPro" id="IPR013087">
    <property type="entry name" value="Znf_C2H2_type"/>
</dbReference>
<feature type="domain" description="C2H2-type" evidence="13">
    <location>
        <begin position="593"/>
        <end position="620"/>
    </location>
</feature>
<dbReference type="InterPro" id="IPR050331">
    <property type="entry name" value="Zinc_finger"/>
</dbReference>
<feature type="domain" description="C2H2-type" evidence="13">
    <location>
        <begin position="425"/>
        <end position="452"/>
    </location>
</feature>
<dbReference type="Pfam" id="PF01352">
    <property type="entry name" value="KRAB"/>
    <property type="match status" value="1"/>
</dbReference>
<dbReference type="FunCoup" id="A0A6P7X4I5">
    <property type="interactions" value="777"/>
</dbReference>
<feature type="domain" description="C2H2-type" evidence="13">
    <location>
        <begin position="453"/>
        <end position="480"/>
    </location>
</feature>
<dbReference type="CDD" id="cd07765">
    <property type="entry name" value="KRAB_A-box"/>
    <property type="match status" value="1"/>
</dbReference>
<keyword evidence="10" id="KW-0539">Nucleus</keyword>
<comment type="subcellular location">
    <subcellularLocation>
        <location evidence="1">Nucleus</location>
    </subcellularLocation>
</comment>
<dbReference type="PANTHER" id="PTHR16515:SF49">
    <property type="entry name" value="GASTRULA ZINC FINGER PROTEIN XLCGF49.1-LIKE-RELATED"/>
    <property type="match status" value="1"/>
</dbReference>
<evidence type="ECO:0000256" key="1">
    <source>
        <dbReference type="ARBA" id="ARBA00004123"/>
    </source>
</evidence>
<dbReference type="Pfam" id="PF00096">
    <property type="entry name" value="zf-C2H2"/>
    <property type="match status" value="10"/>
</dbReference>
<dbReference type="Gene3D" id="3.30.160.60">
    <property type="entry name" value="Classic Zinc Finger"/>
    <property type="match status" value="10"/>
</dbReference>
<dbReference type="RefSeq" id="XP_030050532.1">
    <property type="nucleotide sequence ID" value="XM_030194672.1"/>
</dbReference>
<keyword evidence="8" id="KW-0238">DNA-binding</keyword>
<dbReference type="FunFam" id="3.30.160.60:FF:000646">
    <property type="entry name" value="Myeloid zinc finger 1"/>
    <property type="match status" value="1"/>
</dbReference>
<evidence type="ECO:0000256" key="2">
    <source>
        <dbReference type="ARBA" id="ARBA00006991"/>
    </source>
</evidence>
<dbReference type="InterPro" id="IPR036236">
    <property type="entry name" value="Znf_C2H2_sf"/>
</dbReference>
<gene>
    <name evidence="16" type="primary">LOC115464273</name>
</gene>
<dbReference type="PROSITE" id="PS50805">
    <property type="entry name" value="KRAB"/>
    <property type="match status" value="1"/>
</dbReference>
<dbReference type="Gene3D" id="6.10.140.140">
    <property type="match status" value="1"/>
</dbReference>
<keyword evidence="4" id="KW-0677">Repeat</keyword>
<dbReference type="GeneID" id="115464273"/>